<evidence type="ECO:0000313" key="10">
    <source>
        <dbReference type="Proteomes" id="UP000193100"/>
    </source>
</evidence>
<keyword evidence="2" id="KW-0229">DNA integration</keyword>
<proteinExistence type="inferred from homology"/>
<dbReference type="InterPro" id="IPR013762">
    <property type="entry name" value="Integrase-like_cat_sf"/>
</dbReference>
<dbReference type="Proteomes" id="UP000193100">
    <property type="component" value="Plasmid pSMR5"/>
</dbReference>
<reference evidence="9 10" key="1">
    <citation type="submission" date="2017-04" db="EMBL/GenBank/DDBJ databases">
        <title>Genome Sequence of Marinobacter salarius strain SMR5 Isolated from a culture of the Diatom Skeletonema marinoi.</title>
        <authorList>
            <person name="Topel M."/>
            <person name="Pinder M.I.M."/>
            <person name="Johansson O.N."/>
            <person name="Kourtchenko O."/>
            <person name="Godhe A."/>
            <person name="Clarke A.K."/>
        </authorList>
    </citation>
    <scope>NUCLEOTIDE SEQUENCE [LARGE SCALE GENOMIC DNA]</scope>
    <source>
        <strain evidence="9 10">SMR5</strain>
        <plasmid evidence="10">Plasmid psmr5</plasmid>
    </source>
</reference>
<dbReference type="InterPro" id="IPR011010">
    <property type="entry name" value="DNA_brk_join_enz"/>
</dbReference>
<keyword evidence="3 5" id="KW-0238">DNA-binding</keyword>
<name>A0A1W6KFY2_9GAMM</name>
<dbReference type="Gene3D" id="1.10.443.10">
    <property type="entry name" value="Intergrase catalytic core"/>
    <property type="match status" value="1"/>
</dbReference>
<keyword evidence="9" id="KW-0614">Plasmid</keyword>
<feature type="compositionally biased region" description="Basic and acidic residues" evidence="6">
    <location>
        <begin position="1"/>
        <end position="15"/>
    </location>
</feature>
<evidence type="ECO:0000256" key="1">
    <source>
        <dbReference type="ARBA" id="ARBA00008857"/>
    </source>
</evidence>
<organism evidence="9 10">
    <name type="scientific">Marinobacter salarius</name>
    <dbReference type="NCBI Taxonomy" id="1420917"/>
    <lineage>
        <taxon>Bacteria</taxon>
        <taxon>Pseudomonadati</taxon>
        <taxon>Pseudomonadota</taxon>
        <taxon>Gammaproteobacteria</taxon>
        <taxon>Pseudomonadales</taxon>
        <taxon>Marinobacteraceae</taxon>
        <taxon>Marinobacter</taxon>
    </lineage>
</organism>
<dbReference type="InterPro" id="IPR050090">
    <property type="entry name" value="Tyrosine_recombinase_XerCD"/>
</dbReference>
<dbReference type="EMBL" id="CP020932">
    <property type="protein sequence ID" value="ARM86336.1"/>
    <property type="molecule type" value="Genomic_DNA"/>
</dbReference>
<keyword evidence="4" id="KW-0233">DNA recombination</keyword>
<protein>
    <submittedName>
        <fullName evidence="9">Site-specific tyrosine recombinase XerD</fullName>
    </submittedName>
</protein>
<dbReference type="PROSITE" id="PS51898">
    <property type="entry name" value="TYR_RECOMBINASE"/>
    <property type="match status" value="1"/>
</dbReference>
<dbReference type="InterPro" id="IPR004107">
    <property type="entry name" value="Integrase_SAM-like_N"/>
</dbReference>
<evidence type="ECO:0000256" key="4">
    <source>
        <dbReference type="ARBA" id="ARBA00023172"/>
    </source>
</evidence>
<dbReference type="Gene3D" id="1.10.150.130">
    <property type="match status" value="1"/>
</dbReference>
<feature type="region of interest" description="Disordered" evidence="6">
    <location>
        <begin position="1"/>
        <end position="30"/>
    </location>
</feature>
<dbReference type="SUPFAM" id="SSF56349">
    <property type="entry name" value="DNA breaking-rejoining enzymes"/>
    <property type="match status" value="1"/>
</dbReference>
<geneLocation type="plasmid" evidence="10">
    <name>psmr5</name>
</geneLocation>
<comment type="similarity">
    <text evidence="1">Belongs to the 'phage' integrase family.</text>
</comment>
<dbReference type="CDD" id="cd00397">
    <property type="entry name" value="DNA_BRE_C"/>
    <property type="match status" value="1"/>
</dbReference>
<dbReference type="GO" id="GO:0006310">
    <property type="term" value="P:DNA recombination"/>
    <property type="evidence" value="ECO:0007669"/>
    <property type="project" value="UniProtKB-KW"/>
</dbReference>
<feature type="domain" description="Core-binding (CB)" evidence="8">
    <location>
        <begin position="82"/>
        <end position="186"/>
    </location>
</feature>
<accession>A0A1W6KFY2</accession>
<feature type="domain" description="Tyr recombinase" evidence="7">
    <location>
        <begin position="218"/>
        <end position="440"/>
    </location>
</feature>
<sequence length="451" mass="51036">MQPKQEDPPPEEARALRFPSNSFSNGEKKPTMMKRDFDMGLPTTLATHPAGLSAWLTSNQVASIPTYRGSLASPHSAGWEAKTDIEASSLWLSEAGARSRLTAEAYERELRRFVLWLADQGRSISDVTREDFHRYAAFLGNPGKRWISTSRRKVSDPRWRPFRKALSDKGKRYSLQVVHSMYTWMYASGWIAFNPMPAPDRLAPVTASSRSDEIETRQVPQHLFEELLVFCEHELHTGANVRERYKNIRLRLILSLAGYLGARSADMLYGFFSDIHVRTYGTRIRYVWHIPNGKGRKAGVLPVPEPVMRVIREARTCLGLMPEREAKEPPCPLLINAGRIPLNRMPALPKMKGLEKSSLYTLVRDCFEAFESHLKAHSRHTDAIVFSVASSHWLRHTAIKRIVKLTNDIVIAQRLARHDSLSTTGVYAEATVEELGDVFETFSIGTRSGHG</sequence>
<evidence type="ECO:0000256" key="3">
    <source>
        <dbReference type="ARBA" id="ARBA00023125"/>
    </source>
</evidence>
<dbReference type="InterPro" id="IPR010998">
    <property type="entry name" value="Integrase_recombinase_N"/>
</dbReference>
<evidence type="ECO:0000259" key="8">
    <source>
        <dbReference type="PROSITE" id="PS51900"/>
    </source>
</evidence>
<evidence type="ECO:0000259" key="7">
    <source>
        <dbReference type="PROSITE" id="PS51898"/>
    </source>
</evidence>
<dbReference type="Pfam" id="PF02899">
    <property type="entry name" value="Phage_int_SAM_1"/>
    <property type="match status" value="1"/>
</dbReference>
<gene>
    <name evidence="9" type="ORF">MARSALSMR5_04319</name>
</gene>
<dbReference type="PANTHER" id="PTHR30349">
    <property type="entry name" value="PHAGE INTEGRASE-RELATED"/>
    <property type="match status" value="1"/>
</dbReference>
<dbReference type="GO" id="GO:0003677">
    <property type="term" value="F:DNA binding"/>
    <property type="evidence" value="ECO:0007669"/>
    <property type="project" value="UniProtKB-UniRule"/>
</dbReference>
<dbReference type="InterPro" id="IPR002104">
    <property type="entry name" value="Integrase_catalytic"/>
</dbReference>
<evidence type="ECO:0000256" key="5">
    <source>
        <dbReference type="PROSITE-ProRule" id="PRU01248"/>
    </source>
</evidence>
<dbReference type="AlphaFoldDB" id="A0A1W6KFY2"/>
<dbReference type="InterPro" id="IPR044068">
    <property type="entry name" value="CB"/>
</dbReference>
<dbReference type="PANTHER" id="PTHR30349:SF41">
    <property type="entry name" value="INTEGRASE_RECOMBINASE PROTEIN MJ0367-RELATED"/>
    <property type="match status" value="1"/>
</dbReference>
<evidence type="ECO:0000313" key="9">
    <source>
        <dbReference type="EMBL" id="ARM86336.1"/>
    </source>
</evidence>
<evidence type="ECO:0000256" key="6">
    <source>
        <dbReference type="SAM" id="MobiDB-lite"/>
    </source>
</evidence>
<dbReference type="GO" id="GO:0015074">
    <property type="term" value="P:DNA integration"/>
    <property type="evidence" value="ECO:0007669"/>
    <property type="project" value="UniProtKB-KW"/>
</dbReference>
<dbReference type="PROSITE" id="PS51900">
    <property type="entry name" value="CB"/>
    <property type="match status" value="1"/>
</dbReference>
<evidence type="ECO:0000256" key="2">
    <source>
        <dbReference type="ARBA" id="ARBA00022908"/>
    </source>
</evidence>